<name>A0A1K2F654_STRAR</name>
<dbReference type="GO" id="GO:0006355">
    <property type="term" value="P:regulation of DNA-templated transcription"/>
    <property type="evidence" value="ECO:0007669"/>
    <property type="project" value="InterPro"/>
</dbReference>
<dbReference type="InterPro" id="IPR000843">
    <property type="entry name" value="HTH_LacI"/>
</dbReference>
<dbReference type="InterPro" id="IPR010982">
    <property type="entry name" value="Lambda_DNA-bd_dom_sf"/>
</dbReference>
<dbReference type="PROSITE" id="PS50932">
    <property type="entry name" value="HTH_LACI_2"/>
    <property type="match status" value="1"/>
</dbReference>
<gene>
    <name evidence="3" type="ORF">SAMN02787144_103131</name>
</gene>
<dbReference type="SMART" id="SM00354">
    <property type="entry name" value="HTH_LACI"/>
    <property type="match status" value="1"/>
</dbReference>
<accession>A0A1K2F654</accession>
<dbReference type="SUPFAM" id="SSF47413">
    <property type="entry name" value="lambda repressor-like DNA-binding domains"/>
    <property type="match status" value="1"/>
</dbReference>
<dbReference type="GO" id="GO:0003677">
    <property type="term" value="F:DNA binding"/>
    <property type="evidence" value="ECO:0007669"/>
    <property type="project" value="InterPro"/>
</dbReference>
<sequence>MLSRPIEPIRSSTESERYLLHSDKTEKPHGGRPSPAPVTLDAVAREAGVSPATTSRALNGTARVRDDLRERTAGLRARVVRVAGEVVVRASTATPPVG</sequence>
<dbReference type="STRING" id="1893.SAMN02787144_103131"/>
<feature type="domain" description="HTH lacI-type" evidence="2">
    <location>
        <begin position="38"/>
        <end position="71"/>
    </location>
</feature>
<reference evidence="3 4" key="1">
    <citation type="submission" date="2016-11" db="EMBL/GenBank/DDBJ databases">
        <authorList>
            <person name="Jaros S."/>
            <person name="Januszkiewicz K."/>
            <person name="Wedrychowicz H."/>
        </authorList>
    </citation>
    <scope>NUCLEOTIDE SEQUENCE [LARGE SCALE GENOMIC DNA]</scope>
    <source>
        <strain evidence="3 4">OK807</strain>
    </source>
</reference>
<proteinExistence type="predicted"/>
<dbReference type="Gene3D" id="1.10.260.40">
    <property type="entry name" value="lambda repressor-like DNA-binding domains"/>
    <property type="match status" value="1"/>
</dbReference>
<feature type="region of interest" description="Disordered" evidence="1">
    <location>
        <begin position="1"/>
        <end position="38"/>
    </location>
</feature>
<dbReference type="Pfam" id="PF00356">
    <property type="entry name" value="LacI"/>
    <property type="match status" value="1"/>
</dbReference>
<evidence type="ECO:0000256" key="1">
    <source>
        <dbReference type="SAM" id="MobiDB-lite"/>
    </source>
</evidence>
<dbReference type="AlphaFoldDB" id="A0A1K2F654"/>
<protein>
    <submittedName>
        <fullName evidence="3">Regulatory protein, lacI family</fullName>
    </submittedName>
</protein>
<dbReference type="EMBL" id="FPJO01000031">
    <property type="protein sequence ID" value="SFY42648.1"/>
    <property type="molecule type" value="Genomic_DNA"/>
</dbReference>
<organism evidence="3 4">
    <name type="scientific">Streptomyces atratus</name>
    <dbReference type="NCBI Taxonomy" id="1893"/>
    <lineage>
        <taxon>Bacteria</taxon>
        <taxon>Bacillati</taxon>
        <taxon>Actinomycetota</taxon>
        <taxon>Actinomycetes</taxon>
        <taxon>Kitasatosporales</taxon>
        <taxon>Streptomycetaceae</taxon>
        <taxon>Streptomyces</taxon>
    </lineage>
</organism>
<dbReference type="CDD" id="cd01392">
    <property type="entry name" value="HTH_LacI"/>
    <property type="match status" value="1"/>
</dbReference>
<dbReference type="Proteomes" id="UP000181909">
    <property type="component" value="Unassembled WGS sequence"/>
</dbReference>
<feature type="compositionally biased region" description="Basic and acidic residues" evidence="1">
    <location>
        <begin position="13"/>
        <end position="29"/>
    </location>
</feature>
<evidence type="ECO:0000313" key="3">
    <source>
        <dbReference type="EMBL" id="SFY42648.1"/>
    </source>
</evidence>
<evidence type="ECO:0000259" key="2">
    <source>
        <dbReference type="PROSITE" id="PS50932"/>
    </source>
</evidence>
<evidence type="ECO:0000313" key="4">
    <source>
        <dbReference type="Proteomes" id="UP000181909"/>
    </source>
</evidence>